<feature type="compositionally biased region" description="Basic and acidic residues" evidence="1">
    <location>
        <begin position="40"/>
        <end position="61"/>
    </location>
</feature>
<feature type="compositionally biased region" description="Polar residues" evidence="1">
    <location>
        <begin position="63"/>
        <end position="72"/>
    </location>
</feature>
<gene>
    <name evidence="2" type="ORF">EVAR_80830_1</name>
</gene>
<reference evidence="2 3" key="1">
    <citation type="journal article" date="2019" name="Commun. Biol.">
        <title>The bagworm genome reveals a unique fibroin gene that provides high tensile strength.</title>
        <authorList>
            <person name="Kono N."/>
            <person name="Nakamura H."/>
            <person name="Ohtoshi R."/>
            <person name="Tomita M."/>
            <person name="Numata K."/>
            <person name="Arakawa K."/>
        </authorList>
    </citation>
    <scope>NUCLEOTIDE SEQUENCE [LARGE SCALE GENOMIC DNA]</scope>
</reference>
<keyword evidence="3" id="KW-1185">Reference proteome</keyword>
<dbReference type="Proteomes" id="UP000299102">
    <property type="component" value="Unassembled WGS sequence"/>
</dbReference>
<evidence type="ECO:0000313" key="3">
    <source>
        <dbReference type="Proteomes" id="UP000299102"/>
    </source>
</evidence>
<evidence type="ECO:0000256" key="1">
    <source>
        <dbReference type="SAM" id="MobiDB-lite"/>
    </source>
</evidence>
<protein>
    <submittedName>
        <fullName evidence="2">Uncharacterized protein</fullName>
    </submittedName>
</protein>
<feature type="compositionally biased region" description="Basic and acidic residues" evidence="1">
    <location>
        <begin position="1"/>
        <end position="10"/>
    </location>
</feature>
<feature type="region of interest" description="Disordered" evidence="1">
    <location>
        <begin position="1"/>
        <end position="86"/>
    </location>
</feature>
<comment type="caution">
    <text evidence="2">The sequence shown here is derived from an EMBL/GenBank/DDBJ whole genome shotgun (WGS) entry which is preliminary data.</text>
</comment>
<dbReference type="AlphaFoldDB" id="A0A4C1WF84"/>
<proteinExistence type="predicted"/>
<organism evidence="2 3">
    <name type="scientific">Eumeta variegata</name>
    <name type="common">Bagworm moth</name>
    <name type="synonym">Eumeta japonica</name>
    <dbReference type="NCBI Taxonomy" id="151549"/>
    <lineage>
        <taxon>Eukaryota</taxon>
        <taxon>Metazoa</taxon>
        <taxon>Ecdysozoa</taxon>
        <taxon>Arthropoda</taxon>
        <taxon>Hexapoda</taxon>
        <taxon>Insecta</taxon>
        <taxon>Pterygota</taxon>
        <taxon>Neoptera</taxon>
        <taxon>Endopterygota</taxon>
        <taxon>Lepidoptera</taxon>
        <taxon>Glossata</taxon>
        <taxon>Ditrysia</taxon>
        <taxon>Tineoidea</taxon>
        <taxon>Psychidae</taxon>
        <taxon>Oiketicinae</taxon>
        <taxon>Eumeta</taxon>
    </lineage>
</organism>
<name>A0A4C1WF84_EUMVA</name>
<sequence>MPDEHDKDIVRSPQPALLEAQPYQLRDHSDVRQNAAPPKQDWHRRNWETQRDLREATREMRAGSSTKPTSRWKTAARGAHPSIKQS</sequence>
<dbReference type="EMBL" id="BGZK01000538">
    <property type="protein sequence ID" value="GBP49162.1"/>
    <property type="molecule type" value="Genomic_DNA"/>
</dbReference>
<evidence type="ECO:0000313" key="2">
    <source>
        <dbReference type="EMBL" id="GBP49162.1"/>
    </source>
</evidence>
<accession>A0A4C1WF84</accession>